<evidence type="ECO:0000256" key="1">
    <source>
        <dbReference type="SAM" id="MobiDB-lite"/>
    </source>
</evidence>
<dbReference type="HOGENOM" id="CLU_042319_5_0_1"/>
<dbReference type="AlphaFoldDB" id="W9YH62"/>
<protein>
    <recommendedName>
        <fullName evidence="2">DUF7729 domain-containing protein</fullName>
    </recommendedName>
</protein>
<organism evidence="3 4">
    <name type="scientific">Capronia coronata CBS 617.96</name>
    <dbReference type="NCBI Taxonomy" id="1182541"/>
    <lineage>
        <taxon>Eukaryota</taxon>
        <taxon>Fungi</taxon>
        <taxon>Dikarya</taxon>
        <taxon>Ascomycota</taxon>
        <taxon>Pezizomycotina</taxon>
        <taxon>Eurotiomycetes</taxon>
        <taxon>Chaetothyriomycetidae</taxon>
        <taxon>Chaetothyriales</taxon>
        <taxon>Herpotrichiellaceae</taxon>
        <taxon>Capronia</taxon>
    </lineage>
</organism>
<evidence type="ECO:0000313" key="3">
    <source>
        <dbReference type="EMBL" id="EXJ88606.1"/>
    </source>
</evidence>
<gene>
    <name evidence="3" type="ORF">A1O1_05536</name>
</gene>
<keyword evidence="4" id="KW-1185">Reference proteome</keyword>
<reference evidence="3 4" key="1">
    <citation type="submission" date="2013-03" db="EMBL/GenBank/DDBJ databases">
        <title>The Genome Sequence of Capronia coronata CBS 617.96.</title>
        <authorList>
            <consortium name="The Broad Institute Genomics Platform"/>
            <person name="Cuomo C."/>
            <person name="de Hoog S."/>
            <person name="Gorbushina A."/>
            <person name="Walker B."/>
            <person name="Young S.K."/>
            <person name="Zeng Q."/>
            <person name="Gargeya S."/>
            <person name="Fitzgerald M."/>
            <person name="Haas B."/>
            <person name="Abouelleil A."/>
            <person name="Allen A.W."/>
            <person name="Alvarado L."/>
            <person name="Arachchi H.M."/>
            <person name="Berlin A.M."/>
            <person name="Chapman S.B."/>
            <person name="Gainer-Dewar J."/>
            <person name="Goldberg J."/>
            <person name="Griggs A."/>
            <person name="Gujja S."/>
            <person name="Hansen M."/>
            <person name="Howarth C."/>
            <person name="Imamovic A."/>
            <person name="Ireland A."/>
            <person name="Larimer J."/>
            <person name="McCowan C."/>
            <person name="Murphy C."/>
            <person name="Pearson M."/>
            <person name="Poon T.W."/>
            <person name="Priest M."/>
            <person name="Roberts A."/>
            <person name="Saif S."/>
            <person name="Shea T."/>
            <person name="Sisk P."/>
            <person name="Sykes S."/>
            <person name="Wortman J."/>
            <person name="Nusbaum C."/>
            <person name="Birren B."/>
        </authorList>
    </citation>
    <scope>NUCLEOTIDE SEQUENCE [LARGE SCALE GENOMIC DNA]</scope>
    <source>
        <strain evidence="3 4">CBS 617.96</strain>
    </source>
</reference>
<sequence length="423" mass="45277">MGVWFSLTADIPSFHILLSSSDFPLPTMHLSIPQKPRPGRRWEGGRPPKTSARIILTMTIMVMLSIVSRGNAQDQPAEAQSVESALFRELAERGEIHIDTREPPSRRDISRHKRQDGVSVIPTTISAPTATSAATSLPPDATVAISTETAAPLSPSAVSTSTSPTITVVTTPLPSPFDTSIGTNFTDTACPQFFSRFLSNSTFQSCIPVSLMLQNSNSFFRAERSTTLLAQTLDSACNAPLAICSPLLANLAAELIDDANCGPDYRQQNPLVAQAYAGLIAYEPIYRATCLRDTDTDSGTTNYCFAEALTNSSNSADSYVYYTALGMNMPSSARPSCTPCLRDTMKMFAGYAENAVQPLSRTYLACANQVDVGCGADFVATDIKVGSTGRSSAASSVLRRQMSSYTLTIGSTVSVVLWSILLG</sequence>
<dbReference type="RefSeq" id="XP_007724612.1">
    <property type="nucleotide sequence ID" value="XM_007726422.1"/>
</dbReference>
<feature type="compositionally biased region" description="Basic and acidic residues" evidence="1">
    <location>
        <begin position="95"/>
        <end position="108"/>
    </location>
</feature>
<comment type="caution">
    <text evidence="3">The sequence shown here is derived from an EMBL/GenBank/DDBJ whole genome shotgun (WGS) entry which is preliminary data.</text>
</comment>
<dbReference type="EMBL" id="AMWN01000004">
    <property type="protein sequence ID" value="EXJ88606.1"/>
    <property type="molecule type" value="Genomic_DNA"/>
</dbReference>
<proteinExistence type="predicted"/>
<feature type="region of interest" description="Disordered" evidence="1">
    <location>
        <begin position="95"/>
        <end position="116"/>
    </location>
</feature>
<name>W9YH62_9EURO</name>
<dbReference type="Proteomes" id="UP000019484">
    <property type="component" value="Unassembled WGS sequence"/>
</dbReference>
<dbReference type="PANTHER" id="PTHR39460">
    <property type="entry name" value="EXPRESSED PROTEIN"/>
    <property type="match status" value="1"/>
</dbReference>
<evidence type="ECO:0000259" key="2">
    <source>
        <dbReference type="Pfam" id="PF24855"/>
    </source>
</evidence>
<dbReference type="eggNOG" id="ENOG502S3AD">
    <property type="taxonomic scope" value="Eukaryota"/>
</dbReference>
<accession>W9YH62</accession>
<evidence type="ECO:0000313" key="4">
    <source>
        <dbReference type="Proteomes" id="UP000019484"/>
    </source>
</evidence>
<dbReference type="InterPro" id="IPR056146">
    <property type="entry name" value="DUF7729"/>
</dbReference>
<dbReference type="Pfam" id="PF24855">
    <property type="entry name" value="DUF7729"/>
    <property type="match status" value="1"/>
</dbReference>
<dbReference type="GeneID" id="19160411"/>
<feature type="domain" description="DUF7729" evidence="2">
    <location>
        <begin position="172"/>
        <end position="382"/>
    </location>
</feature>
<dbReference type="OrthoDB" id="2564812at2759"/>
<dbReference type="PANTHER" id="PTHR39460:SF1">
    <property type="entry name" value="C6 TRANSCRIPTION FACTOR"/>
    <property type="match status" value="1"/>
</dbReference>